<feature type="region of interest" description="Disordered" evidence="5">
    <location>
        <begin position="2781"/>
        <end position="2858"/>
    </location>
</feature>
<dbReference type="PANTHER" id="PTHR10231">
    <property type="entry name" value="NUCLEOTIDE-SUGAR TRANSMEMBRANE TRANSPORTER"/>
    <property type="match status" value="1"/>
</dbReference>
<accession>A0ABN9S573</accession>
<keyword evidence="4" id="KW-0472">Membrane</keyword>
<keyword evidence="2" id="KW-0812">Transmembrane</keyword>
<dbReference type="Proteomes" id="UP001189429">
    <property type="component" value="Unassembled WGS sequence"/>
</dbReference>
<feature type="compositionally biased region" description="Low complexity" evidence="5">
    <location>
        <begin position="1941"/>
        <end position="1952"/>
    </location>
</feature>
<name>A0ABN9S573_9DINO</name>
<feature type="compositionally biased region" description="Low complexity" evidence="5">
    <location>
        <begin position="1827"/>
        <end position="1876"/>
    </location>
</feature>
<feature type="compositionally biased region" description="Basic and acidic residues" evidence="5">
    <location>
        <begin position="2602"/>
        <end position="2626"/>
    </location>
</feature>
<evidence type="ECO:0000256" key="5">
    <source>
        <dbReference type="SAM" id="MobiDB-lite"/>
    </source>
</evidence>
<feature type="region of interest" description="Disordered" evidence="5">
    <location>
        <begin position="2731"/>
        <end position="2756"/>
    </location>
</feature>
<feature type="region of interest" description="Disordered" evidence="5">
    <location>
        <begin position="2586"/>
        <end position="2626"/>
    </location>
</feature>
<feature type="compositionally biased region" description="Basic and acidic residues" evidence="5">
    <location>
        <begin position="2735"/>
        <end position="2752"/>
    </location>
</feature>
<feature type="compositionally biased region" description="Polar residues" evidence="5">
    <location>
        <begin position="945"/>
        <end position="958"/>
    </location>
</feature>
<feature type="compositionally biased region" description="Basic residues" evidence="5">
    <location>
        <begin position="2787"/>
        <end position="2802"/>
    </location>
</feature>
<keyword evidence="3" id="KW-1133">Transmembrane helix</keyword>
<evidence type="ECO:0000313" key="7">
    <source>
        <dbReference type="Proteomes" id="UP001189429"/>
    </source>
</evidence>
<feature type="region of interest" description="Disordered" evidence="5">
    <location>
        <begin position="30"/>
        <end position="49"/>
    </location>
</feature>
<reference evidence="6" key="1">
    <citation type="submission" date="2023-10" db="EMBL/GenBank/DDBJ databases">
        <authorList>
            <person name="Chen Y."/>
            <person name="Shah S."/>
            <person name="Dougan E. K."/>
            <person name="Thang M."/>
            <person name="Chan C."/>
        </authorList>
    </citation>
    <scope>NUCLEOTIDE SEQUENCE [LARGE SCALE GENOMIC DNA]</scope>
</reference>
<proteinExistence type="predicted"/>
<gene>
    <name evidence="6" type="ORF">PCOR1329_LOCUS26603</name>
</gene>
<protein>
    <submittedName>
        <fullName evidence="6">Uncharacterized protein</fullName>
    </submittedName>
</protein>
<feature type="compositionally biased region" description="Low complexity" evidence="5">
    <location>
        <begin position="477"/>
        <end position="490"/>
    </location>
</feature>
<feature type="region of interest" description="Disordered" evidence="5">
    <location>
        <begin position="1791"/>
        <end position="1963"/>
    </location>
</feature>
<evidence type="ECO:0000256" key="3">
    <source>
        <dbReference type="ARBA" id="ARBA00022989"/>
    </source>
</evidence>
<feature type="region of interest" description="Disordered" evidence="5">
    <location>
        <begin position="477"/>
        <end position="499"/>
    </location>
</feature>
<evidence type="ECO:0000256" key="1">
    <source>
        <dbReference type="ARBA" id="ARBA00004141"/>
    </source>
</evidence>
<dbReference type="EMBL" id="CAUYUJ010009491">
    <property type="protein sequence ID" value="CAK0826950.1"/>
    <property type="molecule type" value="Genomic_DNA"/>
</dbReference>
<evidence type="ECO:0000313" key="6">
    <source>
        <dbReference type="EMBL" id="CAK0826950.1"/>
    </source>
</evidence>
<evidence type="ECO:0000256" key="2">
    <source>
        <dbReference type="ARBA" id="ARBA00022692"/>
    </source>
</evidence>
<feature type="compositionally biased region" description="Basic residues" evidence="5">
    <location>
        <begin position="2844"/>
        <end position="2854"/>
    </location>
</feature>
<evidence type="ECO:0000256" key="4">
    <source>
        <dbReference type="ARBA" id="ARBA00023136"/>
    </source>
</evidence>
<organism evidence="6 7">
    <name type="scientific">Prorocentrum cordatum</name>
    <dbReference type="NCBI Taxonomy" id="2364126"/>
    <lineage>
        <taxon>Eukaryota</taxon>
        <taxon>Sar</taxon>
        <taxon>Alveolata</taxon>
        <taxon>Dinophyceae</taxon>
        <taxon>Prorocentrales</taxon>
        <taxon>Prorocentraceae</taxon>
        <taxon>Prorocentrum</taxon>
    </lineage>
</organism>
<feature type="compositionally biased region" description="Pro residues" evidence="5">
    <location>
        <begin position="905"/>
        <end position="921"/>
    </location>
</feature>
<comment type="caution">
    <text evidence="6">The sequence shown here is derived from an EMBL/GenBank/DDBJ whole genome shotgun (WGS) entry which is preliminary data.</text>
</comment>
<dbReference type="CDD" id="cd09272">
    <property type="entry name" value="RNase_HI_RT_Ty1"/>
    <property type="match status" value="1"/>
</dbReference>
<keyword evidence="7" id="KW-1185">Reference proteome</keyword>
<feature type="compositionally biased region" description="Basic residues" evidence="5">
    <location>
        <begin position="1878"/>
        <end position="1887"/>
    </location>
</feature>
<comment type="subcellular location">
    <subcellularLocation>
        <location evidence="1">Membrane</location>
        <topology evidence="1">Multi-pass membrane protein</topology>
    </subcellularLocation>
</comment>
<dbReference type="InterPro" id="IPR007271">
    <property type="entry name" value="Nuc_sug_transpt"/>
</dbReference>
<feature type="region of interest" description="Disordered" evidence="5">
    <location>
        <begin position="894"/>
        <end position="991"/>
    </location>
</feature>
<sequence>MEQQVQLQAQQIAELRDLLQRQSAELQRMAAAQPAAPAQAAAPVPPAGPRRMEGILDSKIVGKVKQFDGQRSSWKTFEFHWKAYLVANDFRFRRMFQAIEDEPDVAMLVNDVGSVDNPDFEPLSSQLYFMLVLAMPEDSTGESILSNTPEGEGALAWKKLLNEYSPNEPGNIVGQFRKILGTVFPKDADIVTEIMKLDKEIARYEKASGETVSANVSRGILLGALSEEPDLQKHLFRNLRSLPTYADMGAEVVNALAAQRSVNDDAMDIGALKGGKSKGGNSEATSSTLNPKFVFGLEAIEAEERHASIAAVSHKPKDAIMIDSGAQISAMPSQMVYDAGYTIQRSKIHELHAIDGSNVPHHGRTDVKIRRGDAVLQLGMEVADIECPVLSTDAITRRGQSVLHSPMGDWIVDAPMLPPDGAEVIKLKKERSACYLEFDEMLKDGQIAGQSKVMAALRPQELEDSVGILAAARKTLAPTTAPTSSSGALPRALGPDPSENVTLKAKELTRPGQPTAQERRAHAAHHLPFRPWCPECVMGRGRERPHPKQQDSPELDADQVPIVEMDFFFAATDDIAKKYPMLHGFVVKLVEAKRIPRDERRTMIPVLNIVDGRSNAMGTLMTNKTVGQYKTLYVAKLIDSWGHTTVVLLTDGEPAIVAIAEDVKKHRSHGTIVRKAAAHSHQSMGRVEGANSLAAGLLRTFRSALEKRLEVTIDADHPILPFVTNAIGWYVTRFQPREHGGSSYKFLFGKEYDGEVAEIGEQVWYRIAGRVASGQGKFEARFAKGVWAGKSEFDDQHLVVDLQRGLLKVRTVRRMPEEFRWSEDLLRQISVTPWDPTPARAKEIARPKGLYITERMIDRHGPTSECLKCSTGRGQHSDACRQRFEHIVQEELERRLKTEGASPATPAPPGVAPGTPVPESAPGPSQRSQPEDRAPGTPRPGAQVQEATADQPPRSSGGNIPDTPMDTKDDTTRKHQVEAAGSEDQGGKRQRIELLGVRPEVTVIAGMSVCELAVCEADDSEEYDPVWDPIPTAESRCDGRCPSHGGRCALRDDHRGGCACRLCLIHAARAVEAPSAVVAGLYSMWAGGLEDEVESPQMVHYDYYSGEPLDEELYQEGRRDELEAMKEYGVYTEIPISQCQPGGKHVRGFPIAHMKGDKVRWRFVATEVNDKHREDNHQGTPPLMVIRLIISLAASKSDADGVHRRLLRVWDVRKAFFNADLDELVYVHPGWELCPKGSCWVLHKAMNGTRKASQLWGETSKAAIDDAGGNPLKGTAGTYYFENLVGDGMDATMCCHGDDFLAEGHRDTLDAIGNFLGANFEVTESESIGPGYPGELNYLKRIVGYTSELPETRMPGFYWSADPKHVEELIRWGHKSGSKAAPTPGTKATGAGMRNALDPLPVAEAKSTSSAAGLSLYVSSDRPDAMFSSKTIMQHVSKPNVLMNARLHRLCRYYEGAPRLLWCYELQDLPEVLRVDADADWASTTSLFRTSTSGGVVRFGGHTVEAFAVSQATQALSSGESEFYAIGSGAARGLQAKHFLGEVGVTVRLVVASDSAAGRGICQRHGVGKVRHLELRHLWLQDRVRLRQLELIKEATTEMVADILTKYVEAETLFKHMATMNLRLVPLGAVVVSALLPTVRGQETEEGAKGAPWLLIVMALSIALLSFLVGCCAGARAGSTAVCYERPETLSDDSAAPEQTASDGDARVQLVLSRLTVPDLRAIARANKIGLGVGYVRKQRLIEMIISAGASPTCEQAERLESVCAVLSKAGLSCFVQPRLLFTKQGLESHLAERPSSVPQARGRALESGGGPLEEAADWEPCEELRPGPGARPGRVPLGGRPPAFARQGGAAARASRALWRPRAPAAAAAAPTDGGAQRRRRRRPPRRGAGPPPPPRRRQRQTLGHVRGERASPPRAARTRARAPRRRGLARLREGEKAAGEAAEGGAMQLGQEGGHSPLLGRPGRAAMRPYAGRLAACCGYVTLNASGPLLMDWVKRHHGGRFPFSSPALIFHAYACAVALGASSTLLAGGLGAWRRLLDAGMLWRFGAGAALFALGDTLNIMAVENIPDVATYSLVGKALAIVLTALCSRALLGQVQTGLQNVLLVVVTAATADFCVADFQARRGQESSSAANPTPGEEGSWHRGWWLGLSQRTAGVALASLAAVLQQRLLTQQTGVPFLLQQFWMGCGAMVVSLLTLRFGHGLPIASVLEGFEDWRVLVLLATFTGSGMCAGLVVKHLGAVAKALCVPVYPAGALDEIMRIFAWSMNTLLTGIHPSVNWHGFPVATTSDCLAGGWKGVFTQVRGDWQFMRELIKFPAWNGAEEMCWMCKASSIIPELVFTDCRPRAGWRRTMRTRESHVAEVRVLLVLFKNAIGLRLECVVVDVLRAVDQDVPSPDGVPPAQQAAGEIDEVDLESASTVALSSTHIGDLIEVNEEIQDMGVVISAAMVQIGQTKYTMTLLKELENMLQIVGAAASYILVCFDGGFASADSSKIKEAREWLMEIRSGWTNLKPTVDEITSKLKKHDIEIPDSEMLGVTPSTSMEFKCPPDPIEGSNEGPLKEHAVPIEWAKQLDNERALKKQKFEANRPGADEEVNLHNLKKEKNEPAAEAKKEPLSPQEQEEKGVTEFMEPLSRQKLSRNLSDKICEMNMLLPQTQSNRLAGVLATDMEKFAKKANTAHAAVKQMMADPGNIKRENFPALIKKVSEVLKEYLEIETWALDFGIKEKAKKGKTKAEKAERVKRLSKKIPDKCSSPQSALHLIDVDVAVSQPKTPVELTALFKKGRENKRGKKKKHGKQSKTSKQSNQGKTSKPKSKTSKQSKSAEANTGDAPEEPASNGKQKSLKKRIHSRAWHAETTKCKSLGIVGEELYSRRSAAAALALKKAGF</sequence>
<feature type="compositionally biased region" description="Basic residues" evidence="5">
    <location>
        <begin position="1918"/>
        <end position="1931"/>
    </location>
</feature>
<feature type="compositionally biased region" description="Low complexity" evidence="5">
    <location>
        <begin position="30"/>
        <end position="42"/>
    </location>
</feature>
<feature type="compositionally biased region" description="Basic and acidic residues" evidence="5">
    <location>
        <begin position="965"/>
        <end position="977"/>
    </location>
</feature>